<evidence type="ECO:0000313" key="21">
    <source>
        <dbReference type="Proteomes" id="UP000813463"/>
    </source>
</evidence>
<dbReference type="Pfam" id="PF00069">
    <property type="entry name" value="Pkinase"/>
    <property type="match status" value="1"/>
</dbReference>
<evidence type="ECO:0000256" key="1">
    <source>
        <dbReference type="ARBA" id="ARBA00004193"/>
    </source>
</evidence>
<dbReference type="AlphaFoldDB" id="A0A9R0HRX2"/>
<evidence type="ECO:0000256" key="15">
    <source>
        <dbReference type="ARBA" id="ARBA00047899"/>
    </source>
</evidence>
<comment type="catalytic activity">
    <reaction evidence="15">
        <text>L-threonyl-[protein] + ATP = O-phospho-L-threonyl-[protein] + ADP + H(+)</text>
        <dbReference type="Rhea" id="RHEA:46608"/>
        <dbReference type="Rhea" id="RHEA-COMP:11060"/>
        <dbReference type="Rhea" id="RHEA-COMP:11605"/>
        <dbReference type="ChEBI" id="CHEBI:15378"/>
        <dbReference type="ChEBI" id="CHEBI:30013"/>
        <dbReference type="ChEBI" id="CHEBI:30616"/>
        <dbReference type="ChEBI" id="CHEBI:61977"/>
        <dbReference type="ChEBI" id="CHEBI:456216"/>
        <dbReference type="EC" id="2.7.11.1"/>
    </reaction>
</comment>
<dbReference type="GO" id="GO:0004672">
    <property type="term" value="F:protein kinase activity"/>
    <property type="evidence" value="ECO:0000318"/>
    <property type="project" value="GO_Central"/>
</dbReference>
<evidence type="ECO:0000259" key="20">
    <source>
        <dbReference type="PROSITE" id="PS50011"/>
    </source>
</evidence>
<keyword evidence="21" id="KW-1185">Reference proteome</keyword>
<keyword evidence="8 17" id="KW-0547">Nucleotide-binding</keyword>
<comment type="subcellular location">
    <subcellularLocation>
        <location evidence="1">Cell membrane</location>
        <topology evidence="1">Lipid-anchor</topology>
    </subcellularLocation>
</comment>
<evidence type="ECO:0000256" key="7">
    <source>
        <dbReference type="ARBA" id="ARBA00022679"/>
    </source>
</evidence>
<feature type="compositionally biased region" description="Polar residues" evidence="19">
    <location>
        <begin position="17"/>
        <end position="30"/>
    </location>
</feature>
<name>A0A9R0HRX2_SPIOL</name>
<keyword evidence="12" id="KW-0472">Membrane</keyword>
<sequence>MSCFPCFSSKVKKATSRVNSRRVQAPSNAPSAPRVETQGARETTNNNKNEGKENGANNIAAQTFTFRELATATKNFRPECLIGEGGFGRVYKGHLSTGQIIAVKQLDRNGVQGNKEFLVEVLMLSLLHHPNLVNLIGYCADGDQRLLVYEYMSLGSLEDHLFDVPKELRPLDWYSRMKIALDAAKGLEYLHDTANPPVIYRDLKSSNILLEKHFHAKLSDFGLAKLGPLGENSHVSTRVMGTYGYCAPEYQRTGRLTTKSDIYSFGVVLLELITGRRAIDTKRLNHEQNLVTWAQPYFSNPAKYPELADPRLNGEFPVRGLNQAVAIAAMCLQEEETARPFMSDVVTAINFLTSDSKDCYTSPLLSESSPVSDYNECNSQQVQEQRDQSAQTRQQALAEAMEWGSTHTALSRATSYNSSSLET</sequence>
<dbReference type="SMART" id="SM00220">
    <property type="entry name" value="S_TKc"/>
    <property type="match status" value="1"/>
</dbReference>
<evidence type="ECO:0000256" key="10">
    <source>
        <dbReference type="ARBA" id="ARBA00022821"/>
    </source>
</evidence>
<evidence type="ECO:0000256" key="11">
    <source>
        <dbReference type="ARBA" id="ARBA00022840"/>
    </source>
</evidence>
<proteinExistence type="inferred from homology"/>
<feature type="compositionally biased region" description="Polar residues" evidence="19">
    <location>
        <begin position="405"/>
        <end position="423"/>
    </location>
</feature>
<evidence type="ECO:0000256" key="19">
    <source>
        <dbReference type="SAM" id="MobiDB-lite"/>
    </source>
</evidence>
<dbReference type="InterPro" id="IPR011009">
    <property type="entry name" value="Kinase-like_dom_sf"/>
</dbReference>
<organism evidence="21 22">
    <name type="scientific">Spinacia oleracea</name>
    <name type="common">Spinach</name>
    <dbReference type="NCBI Taxonomy" id="3562"/>
    <lineage>
        <taxon>Eukaryota</taxon>
        <taxon>Viridiplantae</taxon>
        <taxon>Streptophyta</taxon>
        <taxon>Embryophyta</taxon>
        <taxon>Tracheophyta</taxon>
        <taxon>Spermatophyta</taxon>
        <taxon>Magnoliopsida</taxon>
        <taxon>eudicotyledons</taxon>
        <taxon>Gunneridae</taxon>
        <taxon>Pentapetalae</taxon>
        <taxon>Caryophyllales</taxon>
        <taxon>Chenopodiaceae</taxon>
        <taxon>Chenopodioideae</taxon>
        <taxon>Anserineae</taxon>
        <taxon>Spinacia</taxon>
    </lineage>
</organism>
<dbReference type="PROSITE" id="PS00108">
    <property type="entry name" value="PROTEIN_KINASE_ST"/>
    <property type="match status" value="1"/>
</dbReference>
<dbReference type="Proteomes" id="UP000813463">
    <property type="component" value="Chromosome 6"/>
</dbReference>
<keyword evidence="11 17" id="KW-0067">ATP-binding</keyword>
<evidence type="ECO:0000256" key="18">
    <source>
        <dbReference type="RuleBase" id="RU000304"/>
    </source>
</evidence>
<evidence type="ECO:0000256" key="12">
    <source>
        <dbReference type="ARBA" id="ARBA00023136"/>
    </source>
</evidence>
<evidence type="ECO:0000256" key="2">
    <source>
        <dbReference type="ARBA" id="ARBA00008684"/>
    </source>
</evidence>
<dbReference type="Gene3D" id="3.30.200.20">
    <property type="entry name" value="Phosphorylase Kinase, domain 1"/>
    <property type="match status" value="1"/>
</dbReference>
<dbReference type="InterPro" id="IPR017441">
    <property type="entry name" value="Protein_kinase_ATP_BS"/>
</dbReference>
<keyword evidence="4" id="KW-1003">Cell membrane</keyword>
<keyword evidence="5 18" id="KW-0723">Serine/threonine-protein kinase</keyword>
<reference evidence="21" key="1">
    <citation type="journal article" date="2021" name="Nat. Commun.">
        <title>Genomic analyses provide insights into spinach domestication and the genetic basis of agronomic traits.</title>
        <authorList>
            <person name="Cai X."/>
            <person name="Sun X."/>
            <person name="Xu C."/>
            <person name="Sun H."/>
            <person name="Wang X."/>
            <person name="Ge C."/>
            <person name="Zhang Z."/>
            <person name="Wang Q."/>
            <person name="Fei Z."/>
            <person name="Jiao C."/>
            <person name="Wang Q."/>
        </authorList>
    </citation>
    <scope>NUCLEOTIDE SEQUENCE [LARGE SCALE GENOMIC DNA]</scope>
    <source>
        <strain evidence="21">cv. Varoflay</strain>
    </source>
</reference>
<dbReference type="KEGG" id="soe:110775511"/>
<dbReference type="OrthoDB" id="4062651at2759"/>
<dbReference type="GeneID" id="110775511"/>
<dbReference type="CDD" id="cd14066">
    <property type="entry name" value="STKc_IRAK"/>
    <property type="match status" value="1"/>
</dbReference>
<dbReference type="PROSITE" id="PS00107">
    <property type="entry name" value="PROTEIN_KINASE_ATP"/>
    <property type="match status" value="1"/>
</dbReference>
<evidence type="ECO:0000256" key="5">
    <source>
        <dbReference type="ARBA" id="ARBA00022527"/>
    </source>
</evidence>
<evidence type="ECO:0000256" key="13">
    <source>
        <dbReference type="ARBA" id="ARBA00023139"/>
    </source>
</evidence>
<evidence type="ECO:0000256" key="16">
    <source>
        <dbReference type="ARBA" id="ARBA00048679"/>
    </source>
</evidence>
<evidence type="ECO:0000256" key="9">
    <source>
        <dbReference type="ARBA" id="ARBA00022777"/>
    </source>
</evidence>
<dbReference type="FunFam" id="3.30.200.20:FF:000248">
    <property type="entry name" value="Serine/threonine-protein kinase PBS1"/>
    <property type="match status" value="1"/>
</dbReference>
<dbReference type="GO" id="GO:0045088">
    <property type="term" value="P:regulation of innate immune response"/>
    <property type="evidence" value="ECO:0007669"/>
    <property type="project" value="UniProtKB-ARBA"/>
</dbReference>
<dbReference type="GO" id="GO:0005886">
    <property type="term" value="C:plasma membrane"/>
    <property type="evidence" value="ECO:0007669"/>
    <property type="project" value="UniProtKB-SubCell"/>
</dbReference>
<accession>A0A9R0HRX2</accession>
<feature type="compositionally biased region" description="Polar residues" evidence="19">
    <location>
        <begin position="370"/>
        <end position="395"/>
    </location>
</feature>
<feature type="region of interest" description="Disordered" evidence="19">
    <location>
        <begin position="370"/>
        <end position="423"/>
    </location>
</feature>
<dbReference type="GO" id="GO:0005524">
    <property type="term" value="F:ATP binding"/>
    <property type="evidence" value="ECO:0007669"/>
    <property type="project" value="UniProtKB-UniRule"/>
</dbReference>
<evidence type="ECO:0000256" key="3">
    <source>
        <dbReference type="ARBA" id="ARBA00012513"/>
    </source>
</evidence>
<comment type="catalytic activity">
    <reaction evidence="16">
        <text>L-seryl-[protein] + ATP = O-phospho-L-seryl-[protein] + ADP + H(+)</text>
        <dbReference type="Rhea" id="RHEA:17989"/>
        <dbReference type="Rhea" id="RHEA-COMP:9863"/>
        <dbReference type="Rhea" id="RHEA-COMP:11604"/>
        <dbReference type="ChEBI" id="CHEBI:15378"/>
        <dbReference type="ChEBI" id="CHEBI:29999"/>
        <dbReference type="ChEBI" id="CHEBI:30616"/>
        <dbReference type="ChEBI" id="CHEBI:83421"/>
        <dbReference type="ChEBI" id="CHEBI:456216"/>
        <dbReference type="EC" id="2.7.11.1"/>
    </reaction>
</comment>
<dbReference type="PANTHER" id="PTHR47985:SF31">
    <property type="entry name" value="SERINE_THREONINE-PROTEIN KINASE PBL26-RELATED"/>
    <property type="match status" value="1"/>
</dbReference>
<dbReference type="EC" id="2.7.11.1" evidence="3"/>
<dbReference type="GO" id="GO:0031349">
    <property type="term" value="P:positive regulation of defense response"/>
    <property type="evidence" value="ECO:0007669"/>
    <property type="project" value="UniProtKB-ARBA"/>
</dbReference>
<keyword evidence="10" id="KW-0611">Plant defense</keyword>
<dbReference type="SUPFAM" id="SSF56112">
    <property type="entry name" value="Protein kinase-like (PK-like)"/>
    <property type="match status" value="1"/>
</dbReference>
<dbReference type="RefSeq" id="XP_021835802.1">
    <property type="nucleotide sequence ID" value="XM_021980110.2"/>
</dbReference>
<evidence type="ECO:0000256" key="8">
    <source>
        <dbReference type="ARBA" id="ARBA00022741"/>
    </source>
</evidence>
<dbReference type="InterPro" id="IPR008271">
    <property type="entry name" value="Ser/Thr_kinase_AS"/>
</dbReference>
<keyword evidence="14" id="KW-0449">Lipoprotein</keyword>
<evidence type="ECO:0000256" key="6">
    <source>
        <dbReference type="ARBA" id="ARBA00022553"/>
    </source>
</evidence>
<reference evidence="22" key="2">
    <citation type="submission" date="2025-08" db="UniProtKB">
        <authorList>
            <consortium name="RefSeq"/>
        </authorList>
    </citation>
    <scope>IDENTIFICATION</scope>
    <source>
        <tissue evidence="22">Leaf</tissue>
    </source>
</reference>
<dbReference type="PROSITE" id="PS50011">
    <property type="entry name" value="PROTEIN_KINASE_DOM"/>
    <property type="match status" value="1"/>
</dbReference>
<keyword evidence="6" id="KW-0597">Phosphoprotein</keyword>
<dbReference type="Gene3D" id="1.10.510.10">
    <property type="entry name" value="Transferase(Phosphotransferase) domain 1"/>
    <property type="match status" value="1"/>
</dbReference>
<keyword evidence="9 22" id="KW-0418">Kinase</keyword>
<dbReference type="FunFam" id="1.10.510.10:FF:000032">
    <property type="entry name" value="Serine/threonine-protein kinase PBS1"/>
    <property type="match status" value="1"/>
</dbReference>
<dbReference type="InterPro" id="IPR000719">
    <property type="entry name" value="Prot_kinase_dom"/>
</dbReference>
<dbReference type="GO" id="GO:0045087">
    <property type="term" value="P:innate immune response"/>
    <property type="evidence" value="ECO:0007669"/>
    <property type="project" value="UniProtKB-ARBA"/>
</dbReference>
<keyword evidence="13" id="KW-0564">Palmitate</keyword>
<evidence type="ECO:0000256" key="17">
    <source>
        <dbReference type="PROSITE-ProRule" id="PRU10141"/>
    </source>
</evidence>
<dbReference type="GO" id="GO:0004674">
    <property type="term" value="F:protein serine/threonine kinase activity"/>
    <property type="evidence" value="ECO:0007669"/>
    <property type="project" value="UniProtKB-KW"/>
</dbReference>
<protein>
    <recommendedName>
        <fullName evidence="3">non-specific serine/threonine protein kinase</fullName>
        <ecNumber evidence="3">2.7.11.1</ecNumber>
    </recommendedName>
</protein>
<gene>
    <name evidence="22" type="primary">LOC110775511</name>
</gene>
<dbReference type="PANTHER" id="PTHR47985">
    <property type="entry name" value="OS07G0668900 PROTEIN"/>
    <property type="match status" value="1"/>
</dbReference>
<evidence type="ECO:0000313" key="22">
    <source>
        <dbReference type="RefSeq" id="XP_021835802.1"/>
    </source>
</evidence>
<comment type="similarity">
    <text evidence="2">Belongs to the protein kinase superfamily. Ser/Thr protein kinase family.</text>
</comment>
<evidence type="ECO:0000256" key="14">
    <source>
        <dbReference type="ARBA" id="ARBA00023288"/>
    </source>
</evidence>
<feature type="binding site" evidence="17">
    <location>
        <position position="104"/>
    </location>
    <ligand>
        <name>ATP</name>
        <dbReference type="ChEBI" id="CHEBI:30616"/>
    </ligand>
</feature>
<evidence type="ECO:0000256" key="4">
    <source>
        <dbReference type="ARBA" id="ARBA00022475"/>
    </source>
</evidence>
<feature type="domain" description="Protein kinase" evidence="20">
    <location>
        <begin position="76"/>
        <end position="352"/>
    </location>
</feature>
<keyword evidence="7" id="KW-0808">Transferase</keyword>
<feature type="region of interest" description="Disordered" evidence="19">
    <location>
        <begin position="17"/>
        <end position="56"/>
    </location>
</feature>